<dbReference type="InterPro" id="IPR001646">
    <property type="entry name" value="5peptide_repeat"/>
</dbReference>
<dbReference type="AlphaFoldDB" id="A0AA96LS30"/>
<evidence type="ECO:0000313" key="2">
    <source>
        <dbReference type="Proteomes" id="UP001304650"/>
    </source>
</evidence>
<gene>
    <name evidence="1" type="ORF">MJB10_08950</name>
</gene>
<accession>A0AA96LS30</accession>
<protein>
    <submittedName>
        <fullName evidence="1">Pentapeptide repeat-containing protein</fullName>
    </submittedName>
</protein>
<dbReference type="SUPFAM" id="SSF141571">
    <property type="entry name" value="Pentapeptide repeat-like"/>
    <property type="match status" value="1"/>
</dbReference>
<organism evidence="1 2">
    <name type="scientific">Paenibacillus roseopurpureus</name>
    <dbReference type="NCBI Taxonomy" id="2918901"/>
    <lineage>
        <taxon>Bacteria</taxon>
        <taxon>Bacillati</taxon>
        <taxon>Bacillota</taxon>
        <taxon>Bacilli</taxon>
        <taxon>Bacillales</taxon>
        <taxon>Paenibacillaceae</taxon>
        <taxon>Paenibacillus</taxon>
    </lineage>
</organism>
<dbReference type="PANTHER" id="PTHR14136">
    <property type="entry name" value="BTB_POZ DOMAIN-CONTAINING PROTEIN KCTD9"/>
    <property type="match status" value="1"/>
</dbReference>
<dbReference type="InterPro" id="IPR051082">
    <property type="entry name" value="Pentapeptide-BTB/POZ_domain"/>
</dbReference>
<dbReference type="PANTHER" id="PTHR14136:SF17">
    <property type="entry name" value="BTB_POZ DOMAIN-CONTAINING PROTEIN KCTD9"/>
    <property type="match status" value="1"/>
</dbReference>
<dbReference type="Proteomes" id="UP001304650">
    <property type="component" value="Chromosome"/>
</dbReference>
<evidence type="ECO:0000313" key="1">
    <source>
        <dbReference type="EMBL" id="WNR46201.1"/>
    </source>
</evidence>
<dbReference type="Gene3D" id="2.160.20.80">
    <property type="entry name" value="E3 ubiquitin-protein ligase SopA"/>
    <property type="match status" value="1"/>
</dbReference>
<dbReference type="EMBL" id="CP130319">
    <property type="protein sequence ID" value="WNR46201.1"/>
    <property type="molecule type" value="Genomic_DNA"/>
</dbReference>
<dbReference type="RefSeq" id="WP_314803692.1">
    <property type="nucleotide sequence ID" value="NZ_CP130319.1"/>
</dbReference>
<sequence length="146" mass="16464">MQLEPNKLEFEMKNISGSTFKKVNAQELDFDNVNLSKTKVNNANLSEMALNNVNASGWRLTDINLSQSCIQNANMSDMKIEHIHLMGTEFSNIILPVEGDGNYNPEGDYRPILFKNCNLTNMEIIDCDITGLKINGILIEELLKKL</sequence>
<name>A0AA96LS30_9BACL</name>
<keyword evidence="2" id="KW-1185">Reference proteome</keyword>
<dbReference type="KEGG" id="proo:MJB10_08950"/>
<proteinExistence type="predicted"/>
<reference evidence="1" key="1">
    <citation type="submission" date="2022-02" db="EMBL/GenBank/DDBJ databases">
        <title>Paenibacillus sp. MBLB1832 Whole Genome Shotgun Sequencing.</title>
        <authorList>
            <person name="Hwang C.Y."/>
            <person name="Cho E.-S."/>
            <person name="Seo M.-J."/>
        </authorList>
    </citation>
    <scope>NUCLEOTIDE SEQUENCE</scope>
    <source>
        <strain evidence="1">MBLB1832</strain>
    </source>
</reference>
<dbReference type="Pfam" id="PF00805">
    <property type="entry name" value="Pentapeptide"/>
    <property type="match status" value="1"/>
</dbReference>